<evidence type="ECO:0000256" key="2">
    <source>
        <dbReference type="ARBA" id="ARBA00022692"/>
    </source>
</evidence>
<evidence type="ECO:0000313" key="9">
    <source>
        <dbReference type="EMBL" id="RHY28978.1"/>
    </source>
</evidence>
<feature type="transmembrane region" description="Helical" evidence="6">
    <location>
        <begin position="1515"/>
        <end position="1537"/>
    </location>
</feature>
<evidence type="ECO:0000259" key="8">
    <source>
        <dbReference type="Pfam" id="PF08454"/>
    </source>
</evidence>
<organism evidence="9 10">
    <name type="scientific">Aphanomyces invadans</name>
    <dbReference type="NCBI Taxonomy" id="157072"/>
    <lineage>
        <taxon>Eukaryota</taxon>
        <taxon>Sar</taxon>
        <taxon>Stramenopiles</taxon>
        <taxon>Oomycota</taxon>
        <taxon>Saprolegniomycetes</taxon>
        <taxon>Saprolegniales</taxon>
        <taxon>Verrucalvaceae</taxon>
        <taxon>Aphanomyces</taxon>
    </lineage>
</organism>
<evidence type="ECO:0000256" key="1">
    <source>
        <dbReference type="ARBA" id="ARBA00004141"/>
    </source>
</evidence>
<evidence type="ECO:0000256" key="3">
    <source>
        <dbReference type="ARBA" id="ARBA00022989"/>
    </source>
</evidence>
<feature type="domain" description="Ion transport" evidence="7">
    <location>
        <begin position="1462"/>
        <end position="1630"/>
    </location>
</feature>
<name>A0A3R7CZI5_9STRA</name>
<keyword evidence="3 6" id="KW-1133">Transmembrane helix</keyword>
<dbReference type="InterPro" id="IPR015925">
    <property type="entry name" value="Ryanodine_IP3_receptor"/>
</dbReference>
<gene>
    <name evidence="9" type="ORF">DYB32_005561</name>
</gene>
<keyword evidence="10" id="KW-1185">Reference proteome</keyword>
<reference evidence="9 10" key="1">
    <citation type="submission" date="2018-08" db="EMBL/GenBank/DDBJ databases">
        <title>Aphanomyces genome sequencing and annotation.</title>
        <authorList>
            <person name="Minardi D."/>
            <person name="Oidtmann B."/>
            <person name="Van Der Giezen M."/>
            <person name="Studholme D.J."/>
        </authorList>
    </citation>
    <scope>NUCLEOTIDE SEQUENCE [LARGE SCALE GENOMIC DNA]</scope>
    <source>
        <strain evidence="9 10">NJM0002</strain>
    </source>
</reference>
<dbReference type="InterPro" id="IPR005821">
    <property type="entry name" value="Ion_trans_dom"/>
</dbReference>
<keyword evidence="2 6" id="KW-0812">Transmembrane</keyword>
<comment type="caution">
    <text evidence="9">The sequence shown here is derived from an EMBL/GenBank/DDBJ whole genome shotgun (WGS) entry which is preliminary data.</text>
</comment>
<keyword evidence="4 6" id="KW-0472">Membrane</keyword>
<dbReference type="GO" id="GO:0016020">
    <property type="term" value="C:membrane"/>
    <property type="evidence" value="ECO:0007669"/>
    <property type="project" value="UniProtKB-SubCell"/>
</dbReference>
<dbReference type="GO" id="GO:0006816">
    <property type="term" value="P:calcium ion transport"/>
    <property type="evidence" value="ECO:0007669"/>
    <property type="project" value="InterPro"/>
</dbReference>
<dbReference type="Pfam" id="PF08454">
    <property type="entry name" value="RIH_assoc"/>
    <property type="match status" value="1"/>
</dbReference>
<feature type="transmembrane region" description="Helical" evidence="6">
    <location>
        <begin position="1304"/>
        <end position="1324"/>
    </location>
</feature>
<feature type="transmembrane region" description="Helical" evidence="6">
    <location>
        <begin position="1457"/>
        <end position="1481"/>
    </location>
</feature>
<dbReference type="PANTHER" id="PTHR13715:SF99">
    <property type="entry name" value="INOSITOL 1,4,5-TRISPHOSPHATE RECEPTOR-LIKE PROTEIN A"/>
    <property type="match status" value="1"/>
</dbReference>
<dbReference type="EMBL" id="QUSY01000499">
    <property type="protein sequence ID" value="RHY28978.1"/>
    <property type="molecule type" value="Genomic_DNA"/>
</dbReference>
<feature type="region of interest" description="Disordered" evidence="5">
    <location>
        <begin position="1068"/>
        <end position="1093"/>
    </location>
</feature>
<feature type="compositionally biased region" description="Low complexity" evidence="5">
    <location>
        <begin position="1068"/>
        <end position="1086"/>
    </location>
</feature>
<dbReference type="Gene3D" id="2.80.10.50">
    <property type="match status" value="1"/>
</dbReference>
<evidence type="ECO:0000256" key="4">
    <source>
        <dbReference type="ARBA" id="ARBA00023136"/>
    </source>
</evidence>
<feature type="transmembrane region" description="Helical" evidence="6">
    <location>
        <begin position="1603"/>
        <end position="1624"/>
    </location>
</feature>
<dbReference type="VEuPathDB" id="FungiDB:H310_00810"/>
<evidence type="ECO:0000256" key="5">
    <source>
        <dbReference type="SAM" id="MobiDB-lite"/>
    </source>
</evidence>
<evidence type="ECO:0000313" key="10">
    <source>
        <dbReference type="Proteomes" id="UP000285060"/>
    </source>
</evidence>
<proteinExistence type="predicted"/>
<evidence type="ECO:0000256" key="6">
    <source>
        <dbReference type="SAM" id="Phobius"/>
    </source>
</evidence>
<dbReference type="Proteomes" id="UP000285060">
    <property type="component" value="Unassembled WGS sequence"/>
</dbReference>
<comment type="subcellular location">
    <subcellularLocation>
        <location evidence="1">Membrane</location>
        <topology evidence="1">Multi-pass membrane protein</topology>
    </subcellularLocation>
</comment>
<feature type="domain" description="RyR/IP3R Homology associated" evidence="8">
    <location>
        <begin position="929"/>
        <end position="1011"/>
    </location>
</feature>
<evidence type="ECO:0008006" key="11">
    <source>
        <dbReference type="Google" id="ProtNLM"/>
    </source>
</evidence>
<dbReference type="GO" id="GO:0005216">
    <property type="term" value="F:monoatomic ion channel activity"/>
    <property type="evidence" value="ECO:0007669"/>
    <property type="project" value="InterPro"/>
</dbReference>
<sequence length="1726" mass="191635">MLAARILHFGTVQEWMAVGDSFPHVRPADSSSLDSVDVDNELVRHNFNERVFVVVPAQQHAASTALRKYLADHDADPMSALESRLRERFVAVRPRMLSDTERDAMKVELLAEPFEDAHFQIQSPYRHLCPGDEVLLHDDVVFASGRECSALVLELLCSSESLVTAISDNVVTLFVTLLRERGRQADYVDYLTKLCQFKATGIQAKQVALCGHLFPTTAATVAEVGILLDVHVTSNHQLTVCHPSTNEWTPIAQLVAADKGLARYFLATIRMLSAMCCSRNYIAIHAVEKQFPRDAVVAVVQDSRVHTKMRAAFCRLLAAVYVDRLPHEVLPRPKRVFVSPTVKMPPGTEASVPNPVSTDRNDADGFFPALKTVLNETLAACQGTLTASQSHLLLGMLPLCIQMLSFGCYTDESELKTLVQALVPLLRDHMQTKPIPITCADNFHVVADMRQRPGINSPALLTLVASDYPALVSTALDLLGSSFNVHRELRKHLEHVIVVPSDHAYSMYTNMRVSASVLRLYEETSETWLSMRAGETWKDVLSSLEWFIDVLATTDDLTQIQELVRGLGVDDLVVNITRSLGNFLVATPRTASNRVFLRRQEHLLDGCYRFFVLYTWQNTPAQTKLHDHVDFFKHCTFGTIEASPRPVLYQAKLLELLANLTLGANFVCEARLQGLIPLDSLLRALHRKGLPLPLKCKLVKVLHEGWLHTEQFVAEVAGSHTLVQFIACQPSIVRAMVQRASGGLSEAQSALKAFAKWLHVAPFYVAAIDRDKRVMLDAFMHTNTADPPRRTTISARLSVVRVHPTKKGSSAPPGIDAKYLVARLIAHANNSEIRLGQPAHHSTLEILTILEQVSSSNATQALVHLLGAPKMMVELGCRAHDEQFFALLSMGANVKWFDRVGKYLRAAIAAVDTRHPSEGQQDLDRNAGTTNLLEMLRLLCEGHHSKFQNLLRHQPCSHPSVNVVELVVVLFNELVRTLTPTSVPVLLKTFQAIVEFIQGPCEGNQLAVIDPSELHGGTFLDSINVLLSLSNAEPGFAPGDVHRLKYMQRDNYVVRLIKITLGQAHIPPADATPATSASPSAATSTTERADDTGFPGNPLLGALLSGPTSPPMQFMLNAGFNMYILFHRLLEVPAVAHILRSSLIPSDGDLRDLEESPLALMNPIVAAFNARRRLQRLSQLVKSDRDVSYVEAYAFFHRYCASVEVHVGGDKSGDVPVIPGNNLKSATTDGRPRRRLQRFYFPKPPVCAFLTSDMRNAVMDNINRDSPAEKIQDLFQRSDAIIAEMTHRYLMSFAGDKLFTWGKLLSFGFAIVLNMLLIACYVDMSLALAFQSPDDAYYHIGCVGAIGGVPITSIIRVFGLFQVIVSVGIVLLYAFTYDPSFNRHAGKAKKAVASTSASLLHEAGAPFRSPSSQSIAAVRVDRRAVLGATSPSATAYSLTIGGVHFENVRPANIGRSLVFLLLNPVYVYYVVYLSMAIMGFAGHNFFFAFHLFDILLRFPELTIIVHAVAWPWKSLVLSFCLMMIAIYIFAIVGFTYFRHQYPTVASSAANSTDTIAECGMLLSCYLTTFDQTFKNNGGIGSYMATQTPDDIMNWGPRLLFDNLFNIVILLIIVNIFFGIIIDTFGDQRSRMEARANDIAGKCFVCSLSRETFDRVAPVGFEHHIRNEHNLWNYVFLVAHLRFKSENEFDGVEQYLWRCIRCEDYSFVPLYHALALKHDASVKHDSA</sequence>
<feature type="transmembrane region" description="Helical" evidence="6">
    <location>
        <begin position="1336"/>
        <end position="1354"/>
    </location>
</feature>
<dbReference type="PANTHER" id="PTHR13715">
    <property type="entry name" value="RYANODINE RECEPTOR AND IP3 RECEPTOR"/>
    <property type="match status" value="1"/>
</dbReference>
<dbReference type="Pfam" id="PF00520">
    <property type="entry name" value="Ion_trans"/>
    <property type="match status" value="1"/>
</dbReference>
<protein>
    <recommendedName>
        <fullName evidence="11">Ion transport domain-containing protein</fullName>
    </recommendedName>
</protein>
<dbReference type="InterPro" id="IPR013662">
    <property type="entry name" value="RIH_assoc-dom"/>
</dbReference>
<evidence type="ECO:0000259" key="7">
    <source>
        <dbReference type="Pfam" id="PF00520"/>
    </source>
</evidence>
<feature type="transmembrane region" description="Helical" evidence="6">
    <location>
        <begin position="1487"/>
        <end position="1508"/>
    </location>
</feature>
<dbReference type="Gene3D" id="1.10.287.70">
    <property type="match status" value="1"/>
</dbReference>
<feature type="transmembrane region" description="Helical" evidence="6">
    <location>
        <begin position="1360"/>
        <end position="1377"/>
    </location>
</feature>
<accession>A0A3R7CZI5</accession>